<evidence type="ECO:0000313" key="10">
    <source>
        <dbReference type="Proteomes" id="UP000541969"/>
    </source>
</evidence>
<feature type="site" description="Important for catalytic activity" evidence="7">
    <location>
        <position position="507"/>
    </location>
</feature>
<keyword evidence="5 7" id="KW-0456">Lyase</keyword>
<dbReference type="PANTHER" id="PTHR30518">
    <property type="entry name" value="ENDOLYTIC MUREIN TRANSGLYCOSYLASE"/>
    <property type="match status" value="1"/>
</dbReference>
<keyword evidence="6 7" id="KW-0961">Cell wall biogenesis/degradation</keyword>
<dbReference type="AlphaFoldDB" id="A0A853CJZ4"/>
<dbReference type="Gene3D" id="3.30.1490.480">
    <property type="entry name" value="Endolytic murein transglycosylase"/>
    <property type="match status" value="1"/>
</dbReference>
<keyword evidence="3 7" id="KW-1133">Transmembrane helix</keyword>
<dbReference type="Gene3D" id="3.30.160.60">
    <property type="entry name" value="Classic Zinc Finger"/>
    <property type="match status" value="1"/>
</dbReference>
<dbReference type="Proteomes" id="UP000541969">
    <property type="component" value="Unassembled WGS sequence"/>
</dbReference>
<dbReference type="GO" id="GO:0008932">
    <property type="term" value="F:lytic endotransglycosylase activity"/>
    <property type="evidence" value="ECO:0007669"/>
    <property type="project" value="UniProtKB-UniRule"/>
</dbReference>
<keyword evidence="2 7" id="KW-0812">Transmembrane</keyword>
<dbReference type="GO" id="GO:0071555">
    <property type="term" value="P:cell wall organization"/>
    <property type="evidence" value="ECO:0007669"/>
    <property type="project" value="UniProtKB-KW"/>
</dbReference>
<evidence type="ECO:0000256" key="6">
    <source>
        <dbReference type="ARBA" id="ARBA00023316"/>
    </source>
</evidence>
<comment type="function">
    <text evidence="7">Functions as a peptidoglycan terminase that cleaves nascent peptidoglycan strands endolytically to terminate their elongation.</text>
</comment>
<dbReference type="InterPro" id="IPR003770">
    <property type="entry name" value="MLTG-like"/>
</dbReference>
<dbReference type="GO" id="GO:0009252">
    <property type="term" value="P:peptidoglycan biosynthetic process"/>
    <property type="evidence" value="ECO:0007669"/>
    <property type="project" value="UniProtKB-UniRule"/>
</dbReference>
<evidence type="ECO:0000256" key="8">
    <source>
        <dbReference type="SAM" id="MobiDB-lite"/>
    </source>
</evidence>
<comment type="similarity">
    <text evidence="7">Belongs to the transglycosylase MltG family.</text>
</comment>
<comment type="caution">
    <text evidence="9">The sequence shown here is derived from an EMBL/GenBank/DDBJ whole genome shotgun (WGS) entry which is preliminary data.</text>
</comment>
<feature type="compositionally biased region" description="Basic and acidic residues" evidence="8">
    <location>
        <begin position="57"/>
        <end position="66"/>
    </location>
</feature>
<reference evidence="9 10" key="1">
    <citation type="submission" date="2020-07" db="EMBL/GenBank/DDBJ databases">
        <title>Sequencing the genomes of 1000 actinobacteria strains.</title>
        <authorList>
            <person name="Klenk H.-P."/>
        </authorList>
    </citation>
    <scope>NUCLEOTIDE SEQUENCE [LARGE SCALE GENOMIC DNA]</scope>
    <source>
        <strain evidence="9 10">DSM 104001</strain>
    </source>
</reference>
<dbReference type="NCBIfam" id="TIGR00247">
    <property type="entry name" value="endolytic transglycosylase MltG"/>
    <property type="match status" value="1"/>
</dbReference>
<evidence type="ECO:0000256" key="1">
    <source>
        <dbReference type="ARBA" id="ARBA00022475"/>
    </source>
</evidence>
<keyword evidence="4 7" id="KW-0472">Membrane</keyword>
<dbReference type="CDD" id="cd08010">
    <property type="entry name" value="MltG_like"/>
    <property type="match status" value="1"/>
</dbReference>
<protein>
    <recommendedName>
        <fullName evidence="7">Endolytic murein transglycosylase</fullName>
        <ecNumber evidence="7">4.2.2.29</ecNumber>
    </recommendedName>
    <alternativeName>
        <fullName evidence="7">Peptidoglycan lytic transglycosylase</fullName>
    </alternativeName>
    <alternativeName>
        <fullName evidence="7">Peptidoglycan polymerization terminase</fullName>
    </alternativeName>
</protein>
<proteinExistence type="inferred from homology"/>
<comment type="subcellular location">
    <subcellularLocation>
        <location evidence="7">Cell membrane</location>
        <topology evidence="7">Single-pass membrane protein</topology>
    </subcellularLocation>
</comment>
<evidence type="ECO:0000256" key="2">
    <source>
        <dbReference type="ARBA" id="ARBA00022692"/>
    </source>
</evidence>
<dbReference type="PANTHER" id="PTHR30518:SF2">
    <property type="entry name" value="ENDOLYTIC MUREIN TRANSGLYCOSYLASE"/>
    <property type="match status" value="1"/>
</dbReference>
<comment type="catalytic activity">
    <reaction evidence="7">
        <text>a peptidoglycan chain = a peptidoglycan chain with N-acetyl-1,6-anhydromuramyl-[peptide] at the reducing end + a peptidoglycan chain with N-acetylglucosamine at the non-reducing end.</text>
        <dbReference type="EC" id="4.2.2.29"/>
    </reaction>
</comment>
<organism evidence="9 10">
    <name type="scientific">Petropleomorpha daqingensis</name>
    <dbReference type="NCBI Taxonomy" id="2026353"/>
    <lineage>
        <taxon>Bacteria</taxon>
        <taxon>Bacillati</taxon>
        <taxon>Actinomycetota</taxon>
        <taxon>Actinomycetes</taxon>
        <taxon>Geodermatophilales</taxon>
        <taxon>Geodermatophilaceae</taxon>
        <taxon>Petropleomorpha</taxon>
    </lineage>
</organism>
<name>A0A853CJZ4_9ACTN</name>
<dbReference type="EC" id="4.2.2.29" evidence="7"/>
<gene>
    <name evidence="7" type="primary">mltG</name>
    <name evidence="9" type="ORF">GGQ55_004145</name>
</gene>
<dbReference type="RefSeq" id="WP_366489878.1">
    <property type="nucleotide sequence ID" value="NZ_JACBZT010000001.1"/>
</dbReference>
<evidence type="ECO:0000256" key="4">
    <source>
        <dbReference type="ARBA" id="ARBA00023136"/>
    </source>
</evidence>
<feature type="transmembrane region" description="Helical" evidence="7">
    <location>
        <begin position="292"/>
        <end position="313"/>
    </location>
</feature>
<keyword evidence="10" id="KW-1185">Reference proteome</keyword>
<feature type="compositionally biased region" description="Basic and acidic residues" evidence="8">
    <location>
        <begin position="179"/>
        <end position="199"/>
    </location>
</feature>
<feature type="region of interest" description="Disordered" evidence="8">
    <location>
        <begin position="1"/>
        <end position="204"/>
    </location>
</feature>
<accession>A0A853CJZ4</accession>
<evidence type="ECO:0000313" key="9">
    <source>
        <dbReference type="EMBL" id="NYJ07867.1"/>
    </source>
</evidence>
<dbReference type="GO" id="GO:0005886">
    <property type="term" value="C:plasma membrane"/>
    <property type="evidence" value="ECO:0007669"/>
    <property type="project" value="UniProtKB-SubCell"/>
</dbReference>
<feature type="region of interest" description="Disordered" evidence="8">
    <location>
        <begin position="221"/>
        <end position="287"/>
    </location>
</feature>
<evidence type="ECO:0000256" key="5">
    <source>
        <dbReference type="ARBA" id="ARBA00023239"/>
    </source>
</evidence>
<evidence type="ECO:0000256" key="3">
    <source>
        <dbReference type="ARBA" id="ARBA00022989"/>
    </source>
</evidence>
<dbReference type="EMBL" id="JACBZT010000001">
    <property type="protein sequence ID" value="NYJ07867.1"/>
    <property type="molecule type" value="Genomic_DNA"/>
</dbReference>
<dbReference type="HAMAP" id="MF_02065">
    <property type="entry name" value="MltG"/>
    <property type="match status" value="1"/>
</dbReference>
<keyword evidence="1 7" id="KW-1003">Cell membrane</keyword>
<feature type="compositionally biased region" description="Basic and acidic residues" evidence="8">
    <location>
        <begin position="242"/>
        <end position="283"/>
    </location>
</feature>
<evidence type="ECO:0000256" key="7">
    <source>
        <dbReference type="HAMAP-Rule" id="MF_02065"/>
    </source>
</evidence>
<dbReference type="Pfam" id="PF02618">
    <property type="entry name" value="YceG"/>
    <property type="match status" value="1"/>
</dbReference>
<sequence length="630" mass="68023">MRYPDAPRPRGRHSSSEDASGVPTSWQPSAEPDSGYWEDDEDVFDQASWEQQLPDPRLARSDRSDWEDGDTAAFYPARAPRRRDVFAGASGAGVPRGSRYYDDADETGPVPVQWRHRGGGEHPENQPVTEDLPATWSGQVDDEGHHPSAPLPPPPPGAWSRLAGRDGDDAPTEAQPPLHPHDLHPDDLHDDDLHGHSDEPATDAHALDDLGWEDRTGGLEVIGANVDEDQPRRGRRRRRAERRVADVHDDLHDDDLHDDELHDGHPDDEHDEDIPLKPYDPRSGRRRRRRRPVAVVFALLVLAGLIAGVVFGGQKLIGLFVSEDYSGQGTGSVQVRVQNGDTLSDIGRTLVNADVIASVGPFTDAAKANPKAMGITAGVYKLRTHMSGAAALELLLEPSSRLVTRVTIPEGTIAVNTLQKISDATGMPLADLQAAAANPAALGLPAYANGSLEGFLFPATYDVEPDTTAAALLSAMVARTVQALDQLGVPEDQRLSVLTEASIVQAEAGSVEDMAKVARVLDNRLAINMPLQLDTTVNYANGKSGLTTTPEDRQNPSPYNTYVHPGLPPGPIGNPGEDAIKAVLTPAQGDWLFFVVVDPDTGETRFATTAEEHAANVALFQQWLREHPGG</sequence>